<keyword evidence="5" id="KW-0289">Folate biosynthesis</keyword>
<dbReference type="AlphaFoldDB" id="A0A370GC06"/>
<dbReference type="Proteomes" id="UP000254720">
    <property type="component" value="Unassembled WGS sequence"/>
</dbReference>
<organism evidence="9 10">
    <name type="scientific">Aquicella lusitana</name>
    <dbReference type="NCBI Taxonomy" id="254246"/>
    <lineage>
        <taxon>Bacteria</taxon>
        <taxon>Pseudomonadati</taxon>
        <taxon>Pseudomonadota</taxon>
        <taxon>Gammaproteobacteria</taxon>
        <taxon>Legionellales</taxon>
        <taxon>Coxiellaceae</taxon>
        <taxon>Aquicella</taxon>
    </lineage>
</organism>
<protein>
    <recommendedName>
        <fullName evidence="4">dihydroneopterin aldolase</fullName>
        <ecNumber evidence="4">4.1.2.25</ecNumber>
    </recommendedName>
    <alternativeName>
        <fullName evidence="7">7,8-dihydroneopterin aldolase</fullName>
    </alternativeName>
</protein>
<feature type="domain" description="Dihydroneopterin aldolase/epimerase" evidence="8">
    <location>
        <begin position="9"/>
        <end position="120"/>
    </location>
</feature>
<evidence type="ECO:0000256" key="5">
    <source>
        <dbReference type="ARBA" id="ARBA00022909"/>
    </source>
</evidence>
<sequence length="123" mass="14239">MTKTAITSLQIRQLELRVHLGWPDIERQHEQTVLLDADIFFPAPPKACTTDHLDDTLCYSALINALREYLQTRKFHLIEHLTHEIYQLIRSHLPVKSHLTVRVTKHPEIQGLTGGIQFSYSDD</sequence>
<dbReference type="InterPro" id="IPR043133">
    <property type="entry name" value="GTP-CH-I_C/QueF"/>
</dbReference>
<dbReference type="EMBL" id="QQAX01000020">
    <property type="protein sequence ID" value="RDI41345.1"/>
    <property type="molecule type" value="Genomic_DNA"/>
</dbReference>
<dbReference type="RefSeq" id="WP_114834976.1">
    <property type="nucleotide sequence ID" value="NZ_LR699114.1"/>
</dbReference>
<dbReference type="EC" id="4.1.2.25" evidence="4"/>
<dbReference type="GO" id="GO:0005737">
    <property type="term" value="C:cytoplasm"/>
    <property type="evidence" value="ECO:0007669"/>
    <property type="project" value="TreeGrafter"/>
</dbReference>
<dbReference type="OrthoDB" id="5604514at2"/>
<evidence type="ECO:0000313" key="10">
    <source>
        <dbReference type="Proteomes" id="UP000254720"/>
    </source>
</evidence>
<dbReference type="Gene3D" id="3.30.1130.10">
    <property type="match status" value="1"/>
</dbReference>
<dbReference type="GO" id="GO:0046656">
    <property type="term" value="P:folic acid biosynthetic process"/>
    <property type="evidence" value="ECO:0007669"/>
    <property type="project" value="UniProtKB-KW"/>
</dbReference>
<dbReference type="SUPFAM" id="SSF55620">
    <property type="entry name" value="Tetrahydrobiopterin biosynthesis enzymes-like"/>
    <property type="match status" value="1"/>
</dbReference>
<name>A0A370GC06_9COXI</name>
<comment type="pathway">
    <text evidence="2">Cofactor biosynthesis; tetrahydrofolate biosynthesis; 2-amino-4-hydroxy-6-hydroxymethyl-7,8-dihydropteridine diphosphate from 7,8-dihydroneopterin triphosphate: step 3/4.</text>
</comment>
<evidence type="ECO:0000256" key="6">
    <source>
        <dbReference type="ARBA" id="ARBA00023239"/>
    </source>
</evidence>
<evidence type="ECO:0000256" key="3">
    <source>
        <dbReference type="ARBA" id="ARBA00005708"/>
    </source>
</evidence>
<comment type="similarity">
    <text evidence="3">Belongs to the DHNA family.</text>
</comment>
<dbReference type="Pfam" id="PF02152">
    <property type="entry name" value="FolB"/>
    <property type="match status" value="1"/>
</dbReference>
<evidence type="ECO:0000313" key="9">
    <source>
        <dbReference type="EMBL" id="RDI41345.1"/>
    </source>
</evidence>
<evidence type="ECO:0000256" key="4">
    <source>
        <dbReference type="ARBA" id="ARBA00013043"/>
    </source>
</evidence>
<comment type="caution">
    <text evidence="9">The sequence shown here is derived from an EMBL/GenBank/DDBJ whole genome shotgun (WGS) entry which is preliminary data.</text>
</comment>
<proteinExistence type="inferred from homology"/>
<evidence type="ECO:0000256" key="7">
    <source>
        <dbReference type="ARBA" id="ARBA00032903"/>
    </source>
</evidence>
<keyword evidence="10" id="KW-1185">Reference proteome</keyword>
<dbReference type="PANTHER" id="PTHR42844:SF1">
    <property type="entry name" value="DIHYDRONEOPTERIN ALDOLASE 1-RELATED"/>
    <property type="match status" value="1"/>
</dbReference>
<gene>
    <name evidence="9" type="ORF">C8D86_12045</name>
</gene>
<comment type="catalytic activity">
    <reaction evidence="1">
        <text>7,8-dihydroneopterin = 6-hydroxymethyl-7,8-dihydropterin + glycolaldehyde</text>
        <dbReference type="Rhea" id="RHEA:10540"/>
        <dbReference type="ChEBI" id="CHEBI:17001"/>
        <dbReference type="ChEBI" id="CHEBI:17071"/>
        <dbReference type="ChEBI" id="CHEBI:44841"/>
        <dbReference type="EC" id="4.1.2.25"/>
    </reaction>
</comment>
<evidence type="ECO:0000256" key="2">
    <source>
        <dbReference type="ARBA" id="ARBA00005013"/>
    </source>
</evidence>
<dbReference type="NCBIfam" id="TIGR00526">
    <property type="entry name" value="folB_dom"/>
    <property type="match status" value="1"/>
</dbReference>
<dbReference type="InterPro" id="IPR006157">
    <property type="entry name" value="FolB_dom"/>
</dbReference>
<dbReference type="InterPro" id="IPR006156">
    <property type="entry name" value="Dihydroneopterin_aldolase"/>
</dbReference>
<evidence type="ECO:0000259" key="8">
    <source>
        <dbReference type="SMART" id="SM00905"/>
    </source>
</evidence>
<reference evidence="9 10" key="1">
    <citation type="submission" date="2018-07" db="EMBL/GenBank/DDBJ databases">
        <title>Genomic Encyclopedia of Type Strains, Phase IV (KMG-IV): sequencing the most valuable type-strain genomes for metagenomic binning, comparative biology and taxonomic classification.</title>
        <authorList>
            <person name="Goeker M."/>
        </authorList>
    </citation>
    <scope>NUCLEOTIDE SEQUENCE [LARGE SCALE GENOMIC DNA]</scope>
    <source>
        <strain evidence="9 10">DSM 16500</strain>
    </source>
</reference>
<dbReference type="SMART" id="SM00905">
    <property type="entry name" value="FolB"/>
    <property type="match status" value="1"/>
</dbReference>
<dbReference type="GO" id="GO:0004150">
    <property type="term" value="F:dihydroneopterin aldolase activity"/>
    <property type="evidence" value="ECO:0007669"/>
    <property type="project" value="UniProtKB-EC"/>
</dbReference>
<accession>A0A370GC06</accession>
<evidence type="ECO:0000256" key="1">
    <source>
        <dbReference type="ARBA" id="ARBA00001353"/>
    </source>
</evidence>
<dbReference type="PANTHER" id="PTHR42844">
    <property type="entry name" value="DIHYDRONEOPTERIN ALDOLASE 1-RELATED"/>
    <property type="match status" value="1"/>
</dbReference>
<keyword evidence="6" id="KW-0456">Lyase</keyword>